<dbReference type="InterPro" id="IPR035965">
    <property type="entry name" value="PAS-like_dom_sf"/>
</dbReference>
<keyword evidence="3" id="KW-1185">Reference proteome</keyword>
<reference evidence="2 3" key="1">
    <citation type="submission" date="2015-09" db="EMBL/GenBank/DDBJ databases">
        <title>Genome sequence, genome mining and natural product profiling of a biocontrol bacterium Streptomyces malaysiensis F913.</title>
        <authorList>
            <person name="Xu Y."/>
            <person name="Wei J."/>
            <person name="Xie J."/>
            <person name="Li T."/>
            <person name="Zhou Z."/>
        </authorList>
    </citation>
    <scope>NUCLEOTIDE SEQUENCE [LARGE SCALE GENOMIC DNA]</scope>
    <source>
        <strain evidence="2 3">F913</strain>
    </source>
</reference>
<protein>
    <recommendedName>
        <fullName evidence="4">PAS domain-containing protein</fullName>
    </recommendedName>
</protein>
<name>A0A2J7Z2E0_STRMQ</name>
<evidence type="ECO:0000256" key="1">
    <source>
        <dbReference type="SAM" id="MobiDB-lite"/>
    </source>
</evidence>
<evidence type="ECO:0008006" key="4">
    <source>
        <dbReference type="Google" id="ProtNLM"/>
    </source>
</evidence>
<feature type="region of interest" description="Disordered" evidence="1">
    <location>
        <begin position="53"/>
        <end position="115"/>
    </location>
</feature>
<dbReference type="Proteomes" id="UP000236520">
    <property type="component" value="Unassembled WGS sequence"/>
</dbReference>
<organism evidence="2 3">
    <name type="scientific">Streptomyces malaysiensis</name>
    <dbReference type="NCBI Taxonomy" id="92644"/>
    <lineage>
        <taxon>Bacteria</taxon>
        <taxon>Bacillati</taxon>
        <taxon>Actinomycetota</taxon>
        <taxon>Actinomycetes</taxon>
        <taxon>Kitasatosporales</taxon>
        <taxon>Streptomycetaceae</taxon>
        <taxon>Streptomyces</taxon>
        <taxon>Streptomyces violaceusniger group</taxon>
    </lineage>
</organism>
<proteinExistence type="predicted"/>
<dbReference type="EMBL" id="LJIW01000001">
    <property type="protein sequence ID" value="PNG94440.1"/>
    <property type="molecule type" value="Genomic_DNA"/>
</dbReference>
<evidence type="ECO:0000313" key="3">
    <source>
        <dbReference type="Proteomes" id="UP000236520"/>
    </source>
</evidence>
<comment type="caution">
    <text evidence="2">The sequence shown here is derived from an EMBL/GenBank/DDBJ whole genome shotgun (WGS) entry which is preliminary data.</text>
</comment>
<dbReference type="SUPFAM" id="SSF55785">
    <property type="entry name" value="PYP-like sensor domain (PAS domain)"/>
    <property type="match status" value="1"/>
</dbReference>
<gene>
    <name evidence="2" type="ORF">SMF913_10465</name>
</gene>
<evidence type="ECO:0000313" key="2">
    <source>
        <dbReference type="EMBL" id="PNG94440.1"/>
    </source>
</evidence>
<accession>A0A2J7Z2E0</accession>
<feature type="compositionally biased region" description="Polar residues" evidence="1">
    <location>
        <begin position="55"/>
        <end position="68"/>
    </location>
</feature>
<dbReference type="AlphaFoldDB" id="A0A2J7Z2E0"/>
<sequence>MADSGMSPPGRWFPAGAESVFSDPAAAVLVTDPAGLVTPWSPGAQALWGHAPEQVTDTPVASPFTSDATAPRHRDGETLDASALPAPPAGAERGTGFLVQAVPEEGVAGEQPFRR</sequence>